<evidence type="ECO:0000256" key="8">
    <source>
        <dbReference type="SAM" id="Phobius"/>
    </source>
</evidence>
<dbReference type="GO" id="GO:0000155">
    <property type="term" value="F:phosphorelay sensor kinase activity"/>
    <property type="evidence" value="ECO:0007669"/>
    <property type="project" value="InterPro"/>
</dbReference>
<dbReference type="PANTHER" id="PTHR44936">
    <property type="entry name" value="SENSOR PROTEIN CREC"/>
    <property type="match status" value="1"/>
</dbReference>
<evidence type="ECO:0000256" key="7">
    <source>
        <dbReference type="ARBA" id="ARBA00022840"/>
    </source>
</evidence>
<keyword evidence="8" id="KW-0812">Transmembrane</keyword>
<organism evidence="10 11">
    <name type="scientific">Filimonas effusa</name>
    <dbReference type="NCBI Taxonomy" id="2508721"/>
    <lineage>
        <taxon>Bacteria</taxon>
        <taxon>Pseudomonadati</taxon>
        <taxon>Bacteroidota</taxon>
        <taxon>Chitinophagia</taxon>
        <taxon>Chitinophagales</taxon>
        <taxon>Chitinophagaceae</taxon>
        <taxon>Filimonas</taxon>
    </lineage>
</organism>
<dbReference type="AlphaFoldDB" id="A0A4Q1DCF8"/>
<dbReference type="InterPro" id="IPR003594">
    <property type="entry name" value="HATPase_dom"/>
</dbReference>
<evidence type="ECO:0000259" key="9">
    <source>
        <dbReference type="PROSITE" id="PS50109"/>
    </source>
</evidence>
<dbReference type="EMBL" id="SDHZ01000001">
    <property type="protein sequence ID" value="RXK86525.1"/>
    <property type="molecule type" value="Genomic_DNA"/>
</dbReference>
<dbReference type="CDD" id="cd00082">
    <property type="entry name" value="HisKA"/>
    <property type="match status" value="1"/>
</dbReference>
<evidence type="ECO:0000256" key="1">
    <source>
        <dbReference type="ARBA" id="ARBA00000085"/>
    </source>
</evidence>
<dbReference type="GO" id="GO:0005524">
    <property type="term" value="F:ATP binding"/>
    <property type="evidence" value="ECO:0007669"/>
    <property type="project" value="UniProtKB-KW"/>
</dbReference>
<dbReference type="InterPro" id="IPR050980">
    <property type="entry name" value="2C_sensor_his_kinase"/>
</dbReference>
<dbReference type="PRINTS" id="PR00344">
    <property type="entry name" value="BCTRLSENSOR"/>
</dbReference>
<sequence length="392" mass="44069">MNPWLNWKSVLSLLAIVIVTAVILYSRTLSDKIAGDERKKVDAWVEAQQTIIDTGKANGLSLATKIITENTDIPIIETNENDSITGNHLNLDEDKIAADPNYLQRQLRSFKRLNPPIVFVIKEKPYQANYYYYGPSLLQQQVKYYPFVLLLILSVFLTLTLLMVRTSHKSTQNQLWVGMAKETAHQLGTPVSSLQGWVEMLKEKDDLAPIANEIEKDVIRLQLVSDRFGKIGSTPHLESHDIVVQVAAMVDYIRRRAGNRVVFEMTPLPPIAIFALISPPLFDWVIENLLKNALDAMDGKGTITVHIQQHHQQVWIDISDSGKGIARKNLRKVFLPGFTTKKRGWGLGLPLSRRIATKYHKGDLSIRFSEPGKGTGFRFVLQAGPAGLPELS</sequence>
<evidence type="ECO:0000256" key="4">
    <source>
        <dbReference type="ARBA" id="ARBA00022679"/>
    </source>
</evidence>
<dbReference type="OrthoDB" id="1931120at2"/>
<dbReference type="InterPro" id="IPR004358">
    <property type="entry name" value="Sig_transdc_His_kin-like_C"/>
</dbReference>
<dbReference type="Pfam" id="PF02518">
    <property type="entry name" value="HATPase_c"/>
    <property type="match status" value="1"/>
</dbReference>
<comment type="caution">
    <text evidence="10">The sequence shown here is derived from an EMBL/GenBank/DDBJ whole genome shotgun (WGS) entry which is preliminary data.</text>
</comment>
<proteinExistence type="predicted"/>
<keyword evidence="6 10" id="KW-0418">Kinase</keyword>
<dbReference type="PANTHER" id="PTHR44936:SF10">
    <property type="entry name" value="SENSOR PROTEIN RSTB"/>
    <property type="match status" value="1"/>
</dbReference>
<keyword evidence="8" id="KW-0472">Membrane</keyword>
<evidence type="ECO:0000256" key="6">
    <source>
        <dbReference type="ARBA" id="ARBA00022777"/>
    </source>
</evidence>
<dbReference type="RefSeq" id="WP_129002274.1">
    <property type="nucleotide sequence ID" value="NZ_SDHZ01000001.1"/>
</dbReference>
<feature type="transmembrane region" description="Helical" evidence="8">
    <location>
        <begin position="6"/>
        <end position="25"/>
    </location>
</feature>
<dbReference type="EC" id="2.7.13.3" evidence="2"/>
<dbReference type="SUPFAM" id="SSF55874">
    <property type="entry name" value="ATPase domain of HSP90 chaperone/DNA topoisomerase II/histidine kinase"/>
    <property type="match status" value="1"/>
</dbReference>
<feature type="domain" description="Histidine kinase" evidence="9">
    <location>
        <begin position="182"/>
        <end position="385"/>
    </location>
</feature>
<evidence type="ECO:0000256" key="2">
    <source>
        <dbReference type="ARBA" id="ARBA00012438"/>
    </source>
</evidence>
<dbReference type="InterPro" id="IPR005467">
    <property type="entry name" value="His_kinase_dom"/>
</dbReference>
<name>A0A4Q1DCF8_9BACT</name>
<gene>
    <name evidence="10" type="ORF">ESB13_06885</name>
</gene>
<feature type="transmembrane region" description="Helical" evidence="8">
    <location>
        <begin position="144"/>
        <end position="164"/>
    </location>
</feature>
<keyword evidence="3" id="KW-0597">Phosphoprotein</keyword>
<comment type="catalytic activity">
    <reaction evidence="1">
        <text>ATP + protein L-histidine = ADP + protein N-phospho-L-histidine.</text>
        <dbReference type="EC" id="2.7.13.3"/>
    </reaction>
</comment>
<dbReference type="GO" id="GO:0005886">
    <property type="term" value="C:plasma membrane"/>
    <property type="evidence" value="ECO:0007669"/>
    <property type="project" value="UniProtKB-SubCell"/>
</dbReference>
<accession>A0A4Q1DCF8</accession>
<dbReference type="SMART" id="SM00387">
    <property type="entry name" value="HATPase_c"/>
    <property type="match status" value="1"/>
</dbReference>
<dbReference type="InterPro" id="IPR003661">
    <property type="entry name" value="HisK_dim/P_dom"/>
</dbReference>
<evidence type="ECO:0000256" key="3">
    <source>
        <dbReference type="ARBA" id="ARBA00022553"/>
    </source>
</evidence>
<protein>
    <recommendedName>
        <fullName evidence="2">histidine kinase</fullName>
        <ecNumber evidence="2">2.7.13.3</ecNumber>
    </recommendedName>
</protein>
<dbReference type="Proteomes" id="UP000290545">
    <property type="component" value="Unassembled WGS sequence"/>
</dbReference>
<keyword evidence="8" id="KW-1133">Transmembrane helix</keyword>
<dbReference type="Gene3D" id="3.30.565.10">
    <property type="entry name" value="Histidine kinase-like ATPase, C-terminal domain"/>
    <property type="match status" value="1"/>
</dbReference>
<keyword evidence="4" id="KW-0808">Transferase</keyword>
<keyword evidence="7" id="KW-0067">ATP-binding</keyword>
<dbReference type="InterPro" id="IPR036890">
    <property type="entry name" value="HATPase_C_sf"/>
</dbReference>
<evidence type="ECO:0000256" key="5">
    <source>
        <dbReference type="ARBA" id="ARBA00022741"/>
    </source>
</evidence>
<keyword evidence="11" id="KW-1185">Reference proteome</keyword>
<reference evidence="10 11" key="1">
    <citation type="submission" date="2019-01" db="EMBL/GenBank/DDBJ databases">
        <title>Filimonas sp. strain TTM-71.</title>
        <authorList>
            <person name="Chen W.-M."/>
        </authorList>
    </citation>
    <scope>NUCLEOTIDE SEQUENCE [LARGE SCALE GENOMIC DNA]</scope>
    <source>
        <strain evidence="10 11">TTM-71</strain>
    </source>
</reference>
<evidence type="ECO:0000313" key="10">
    <source>
        <dbReference type="EMBL" id="RXK86525.1"/>
    </source>
</evidence>
<evidence type="ECO:0000313" key="11">
    <source>
        <dbReference type="Proteomes" id="UP000290545"/>
    </source>
</evidence>
<dbReference type="PROSITE" id="PS50109">
    <property type="entry name" value="HIS_KIN"/>
    <property type="match status" value="1"/>
</dbReference>
<keyword evidence="5" id="KW-0547">Nucleotide-binding</keyword>